<evidence type="ECO:0000313" key="5">
    <source>
        <dbReference type="Proteomes" id="UP000011087"/>
    </source>
</evidence>
<proteinExistence type="predicted"/>
<dbReference type="Proteomes" id="UP000011087">
    <property type="component" value="Unassembled WGS sequence"/>
</dbReference>
<feature type="region of interest" description="Disordered" evidence="1">
    <location>
        <begin position="366"/>
        <end position="430"/>
    </location>
</feature>
<reference evidence="5" key="2">
    <citation type="submission" date="2012-11" db="EMBL/GenBank/DDBJ databases">
        <authorList>
            <person name="Kuo A."/>
            <person name="Curtis B.A."/>
            <person name="Tanifuji G."/>
            <person name="Burki F."/>
            <person name="Gruber A."/>
            <person name="Irimia M."/>
            <person name="Maruyama S."/>
            <person name="Arias M.C."/>
            <person name="Ball S.G."/>
            <person name="Gile G.H."/>
            <person name="Hirakawa Y."/>
            <person name="Hopkins J.F."/>
            <person name="Rensing S.A."/>
            <person name="Schmutz J."/>
            <person name="Symeonidi A."/>
            <person name="Elias M."/>
            <person name="Eveleigh R.J."/>
            <person name="Herman E.K."/>
            <person name="Klute M.J."/>
            <person name="Nakayama T."/>
            <person name="Obornik M."/>
            <person name="Reyes-Prieto A."/>
            <person name="Armbrust E.V."/>
            <person name="Aves S.J."/>
            <person name="Beiko R.G."/>
            <person name="Coutinho P."/>
            <person name="Dacks J.B."/>
            <person name="Durnford D.G."/>
            <person name="Fast N.M."/>
            <person name="Green B.R."/>
            <person name="Grisdale C."/>
            <person name="Hempe F."/>
            <person name="Henrissat B."/>
            <person name="Hoppner M.P."/>
            <person name="Ishida K.-I."/>
            <person name="Kim E."/>
            <person name="Koreny L."/>
            <person name="Kroth P.G."/>
            <person name="Liu Y."/>
            <person name="Malik S.-B."/>
            <person name="Maier U.G."/>
            <person name="McRose D."/>
            <person name="Mock T."/>
            <person name="Neilson J.A."/>
            <person name="Onodera N.T."/>
            <person name="Poole A.M."/>
            <person name="Pritham E.J."/>
            <person name="Richards T.A."/>
            <person name="Rocap G."/>
            <person name="Roy S.W."/>
            <person name="Sarai C."/>
            <person name="Schaack S."/>
            <person name="Shirato S."/>
            <person name="Slamovits C.H."/>
            <person name="Spencer D.F."/>
            <person name="Suzuki S."/>
            <person name="Worden A.Z."/>
            <person name="Zauner S."/>
            <person name="Barry K."/>
            <person name="Bell C."/>
            <person name="Bharti A.K."/>
            <person name="Crow J.A."/>
            <person name="Grimwood J."/>
            <person name="Kramer R."/>
            <person name="Lindquist E."/>
            <person name="Lucas S."/>
            <person name="Salamov A."/>
            <person name="McFadden G.I."/>
            <person name="Lane C.E."/>
            <person name="Keeling P.J."/>
            <person name="Gray M.W."/>
            <person name="Grigoriev I.V."/>
            <person name="Archibald J.M."/>
        </authorList>
    </citation>
    <scope>NUCLEOTIDE SEQUENCE</scope>
    <source>
        <strain evidence="5">CCMP2712</strain>
    </source>
</reference>
<dbReference type="RefSeq" id="XP_005820042.1">
    <property type="nucleotide sequence ID" value="XM_005819985.1"/>
</dbReference>
<dbReference type="PANTHER" id="PTHR44167">
    <property type="entry name" value="OVARIAN-SPECIFIC SERINE/THREONINE-PROTEIN KINASE LOK-RELATED"/>
    <property type="match status" value="1"/>
</dbReference>
<dbReference type="GO" id="GO:0005634">
    <property type="term" value="C:nucleus"/>
    <property type="evidence" value="ECO:0007669"/>
    <property type="project" value="TreeGrafter"/>
</dbReference>
<dbReference type="GO" id="GO:0044773">
    <property type="term" value="P:mitotic DNA damage checkpoint signaling"/>
    <property type="evidence" value="ECO:0007669"/>
    <property type="project" value="TreeGrafter"/>
</dbReference>
<dbReference type="KEGG" id="gtt:GUITHDRAFT_148185"/>
<reference evidence="3 5" key="1">
    <citation type="journal article" date="2012" name="Nature">
        <title>Algal genomes reveal evolutionary mosaicism and the fate of nucleomorphs.</title>
        <authorList>
            <consortium name="DOE Joint Genome Institute"/>
            <person name="Curtis B.A."/>
            <person name="Tanifuji G."/>
            <person name="Burki F."/>
            <person name="Gruber A."/>
            <person name="Irimia M."/>
            <person name="Maruyama S."/>
            <person name="Arias M.C."/>
            <person name="Ball S.G."/>
            <person name="Gile G.H."/>
            <person name="Hirakawa Y."/>
            <person name="Hopkins J.F."/>
            <person name="Kuo A."/>
            <person name="Rensing S.A."/>
            <person name="Schmutz J."/>
            <person name="Symeonidi A."/>
            <person name="Elias M."/>
            <person name="Eveleigh R.J."/>
            <person name="Herman E.K."/>
            <person name="Klute M.J."/>
            <person name="Nakayama T."/>
            <person name="Obornik M."/>
            <person name="Reyes-Prieto A."/>
            <person name="Armbrust E.V."/>
            <person name="Aves S.J."/>
            <person name="Beiko R.G."/>
            <person name="Coutinho P."/>
            <person name="Dacks J.B."/>
            <person name="Durnford D.G."/>
            <person name="Fast N.M."/>
            <person name="Green B.R."/>
            <person name="Grisdale C.J."/>
            <person name="Hempel F."/>
            <person name="Henrissat B."/>
            <person name="Hoppner M.P."/>
            <person name="Ishida K."/>
            <person name="Kim E."/>
            <person name="Koreny L."/>
            <person name="Kroth P.G."/>
            <person name="Liu Y."/>
            <person name="Malik S.B."/>
            <person name="Maier U.G."/>
            <person name="McRose D."/>
            <person name="Mock T."/>
            <person name="Neilson J.A."/>
            <person name="Onodera N.T."/>
            <person name="Poole A.M."/>
            <person name="Pritham E.J."/>
            <person name="Richards T.A."/>
            <person name="Rocap G."/>
            <person name="Roy S.W."/>
            <person name="Sarai C."/>
            <person name="Schaack S."/>
            <person name="Shirato S."/>
            <person name="Slamovits C.H."/>
            <person name="Spencer D.F."/>
            <person name="Suzuki S."/>
            <person name="Worden A.Z."/>
            <person name="Zauner S."/>
            <person name="Barry K."/>
            <person name="Bell C."/>
            <person name="Bharti A.K."/>
            <person name="Crow J.A."/>
            <person name="Grimwood J."/>
            <person name="Kramer R."/>
            <person name="Lindquist E."/>
            <person name="Lucas S."/>
            <person name="Salamov A."/>
            <person name="McFadden G.I."/>
            <person name="Lane C.E."/>
            <person name="Keeling P.J."/>
            <person name="Gray M.W."/>
            <person name="Grigoriev I.V."/>
            <person name="Archibald J.M."/>
        </authorList>
    </citation>
    <scope>NUCLEOTIDE SEQUENCE</scope>
    <source>
        <strain evidence="3 5">CCMP2712</strain>
    </source>
</reference>
<organism evidence="3">
    <name type="scientific">Guillardia theta (strain CCMP2712)</name>
    <name type="common">Cryptophyte</name>
    <dbReference type="NCBI Taxonomy" id="905079"/>
    <lineage>
        <taxon>Eukaryota</taxon>
        <taxon>Cryptophyceae</taxon>
        <taxon>Pyrenomonadales</taxon>
        <taxon>Geminigeraceae</taxon>
        <taxon>Guillardia</taxon>
    </lineage>
</organism>
<dbReference type="PANTHER" id="PTHR44167:SF24">
    <property type="entry name" value="SERINE_THREONINE-PROTEIN KINASE CHK2"/>
    <property type="match status" value="1"/>
</dbReference>
<dbReference type="Gene3D" id="1.10.510.10">
    <property type="entry name" value="Transferase(Phosphotransferase) domain 1"/>
    <property type="match status" value="1"/>
</dbReference>
<dbReference type="GO" id="GO:0005737">
    <property type="term" value="C:cytoplasm"/>
    <property type="evidence" value="ECO:0007669"/>
    <property type="project" value="TreeGrafter"/>
</dbReference>
<dbReference type="SMART" id="SM00220">
    <property type="entry name" value="S_TKc"/>
    <property type="match status" value="1"/>
</dbReference>
<accession>L1IAC2</accession>
<dbReference type="GeneID" id="17289795"/>
<dbReference type="PaxDb" id="55529-EKX33062"/>
<dbReference type="EnsemblProtists" id="EKX33062">
    <property type="protein sequence ID" value="EKX33062"/>
    <property type="gene ID" value="GUITHDRAFT_148185"/>
</dbReference>
<sequence length="430" mass="50416">MLDGSFAVTSCRDTNHLEDALPETHMALEAAFVSEDEVSLLRRALSWAQTVSFELDQMADVEGLSSYKKTFESLEDPQRLLDRWGDSEQTKEAIHTKLVASAKELERTESRLWSMACHYPEHRNKLKQDMERKTGGSDGDFVIGRETMDMFKVVDRLSQAGQKGARHNVMLVRQGDEEYVIKEYVLSDSTRGSRCFLREASILRRLENPYIMKLSSAFIEERREFERSVMKGYLKMPLLVGGTFSSWVEHVKPSDQHKHRVLMQLSHKCDMYSYGLVMLEVLTEVWTSGSRRENITVMVARLQGEAKDLVFRLIDSNPSMRPSSVEALTHRYFSHAMILEREHLDKERADMRERLDRERQALAAQQDELKEREREMHQRRERVQREERQLLEQQRDLMSRGKQLEDDDRSRKEQLQKEKAELNKQESIKR</sequence>
<evidence type="ECO:0000259" key="2">
    <source>
        <dbReference type="SMART" id="SM00220"/>
    </source>
</evidence>
<dbReference type="InterPro" id="IPR000719">
    <property type="entry name" value="Prot_kinase_dom"/>
</dbReference>
<dbReference type="InterPro" id="IPR011009">
    <property type="entry name" value="Kinase-like_dom_sf"/>
</dbReference>
<keyword evidence="5" id="KW-1185">Reference proteome</keyword>
<protein>
    <recommendedName>
        <fullName evidence="2">Protein kinase domain-containing protein</fullName>
    </recommendedName>
</protein>
<dbReference type="EMBL" id="JH993158">
    <property type="protein sequence ID" value="EKX33062.1"/>
    <property type="molecule type" value="Genomic_DNA"/>
</dbReference>
<dbReference type="Gene3D" id="3.30.200.20">
    <property type="entry name" value="Phosphorylase Kinase, domain 1"/>
    <property type="match status" value="1"/>
</dbReference>
<dbReference type="HOGENOM" id="CLU_638504_0_0_1"/>
<evidence type="ECO:0000256" key="1">
    <source>
        <dbReference type="SAM" id="MobiDB-lite"/>
    </source>
</evidence>
<feature type="domain" description="Protein kinase" evidence="2">
    <location>
        <begin position="151"/>
        <end position="333"/>
    </location>
</feature>
<evidence type="ECO:0000313" key="4">
    <source>
        <dbReference type="EnsemblProtists" id="EKX33062"/>
    </source>
</evidence>
<name>L1IAC2_GUITC</name>
<dbReference type="AlphaFoldDB" id="L1IAC2"/>
<dbReference type="GO" id="GO:0005524">
    <property type="term" value="F:ATP binding"/>
    <property type="evidence" value="ECO:0007669"/>
    <property type="project" value="InterPro"/>
</dbReference>
<dbReference type="SUPFAM" id="SSF56112">
    <property type="entry name" value="Protein kinase-like (PK-like)"/>
    <property type="match status" value="1"/>
</dbReference>
<dbReference type="GO" id="GO:0004674">
    <property type="term" value="F:protein serine/threonine kinase activity"/>
    <property type="evidence" value="ECO:0007669"/>
    <property type="project" value="TreeGrafter"/>
</dbReference>
<evidence type="ECO:0000313" key="3">
    <source>
        <dbReference type="EMBL" id="EKX33062.1"/>
    </source>
</evidence>
<feature type="compositionally biased region" description="Basic and acidic residues" evidence="1">
    <location>
        <begin position="367"/>
        <end position="430"/>
    </location>
</feature>
<gene>
    <name evidence="3" type="ORF">GUITHDRAFT_148185</name>
</gene>
<reference evidence="4" key="3">
    <citation type="submission" date="2016-03" db="UniProtKB">
        <authorList>
            <consortium name="EnsemblProtists"/>
        </authorList>
    </citation>
    <scope>IDENTIFICATION</scope>
</reference>